<evidence type="ECO:0000256" key="5">
    <source>
        <dbReference type="ARBA" id="ARBA00023242"/>
    </source>
</evidence>
<comment type="subcellular location">
    <subcellularLocation>
        <location evidence="1">Nucleus</location>
    </subcellularLocation>
</comment>
<evidence type="ECO:0000259" key="7">
    <source>
        <dbReference type="PROSITE" id="PS50863"/>
    </source>
</evidence>
<evidence type="ECO:0000256" key="2">
    <source>
        <dbReference type="ARBA" id="ARBA00023015"/>
    </source>
</evidence>
<evidence type="ECO:0000313" key="8">
    <source>
        <dbReference type="EMBL" id="KAK7281997.1"/>
    </source>
</evidence>
<keyword evidence="4" id="KW-0804">Transcription</keyword>
<feature type="domain" description="TF-B3" evidence="7">
    <location>
        <begin position="91"/>
        <end position="184"/>
    </location>
</feature>
<reference evidence="8 9" key="1">
    <citation type="submission" date="2024-01" db="EMBL/GenBank/DDBJ databases">
        <title>The genomes of 5 underutilized Papilionoideae crops provide insights into root nodulation and disease resistanc.</title>
        <authorList>
            <person name="Yuan L."/>
        </authorList>
    </citation>
    <scope>NUCLEOTIDE SEQUENCE [LARGE SCALE GENOMIC DNA]</scope>
    <source>
        <strain evidence="8">ZHUSHIDOU_FW_LH</strain>
        <tissue evidence="8">Leaf</tissue>
    </source>
</reference>
<feature type="domain" description="TF-B3" evidence="7">
    <location>
        <begin position="669"/>
        <end position="730"/>
    </location>
</feature>
<comment type="caution">
    <text evidence="8">The sequence shown here is derived from an EMBL/GenBank/DDBJ whole genome shotgun (WGS) entry which is preliminary data.</text>
</comment>
<keyword evidence="5" id="KW-0539">Nucleus</keyword>
<keyword evidence="9" id="KW-1185">Reference proteome</keyword>
<dbReference type="Proteomes" id="UP001372338">
    <property type="component" value="Unassembled WGS sequence"/>
</dbReference>
<evidence type="ECO:0000313" key="9">
    <source>
        <dbReference type="Proteomes" id="UP001372338"/>
    </source>
</evidence>
<keyword evidence="2" id="KW-0805">Transcription regulation</keyword>
<accession>A0AAN9FSW2</accession>
<feature type="compositionally biased region" description="Basic and acidic residues" evidence="6">
    <location>
        <begin position="32"/>
        <end position="46"/>
    </location>
</feature>
<evidence type="ECO:0000256" key="4">
    <source>
        <dbReference type="ARBA" id="ARBA00023163"/>
    </source>
</evidence>
<dbReference type="PANTHER" id="PTHR31920">
    <property type="entry name" value="B3 DOMAIN-CONTAINING"/>
    <property type="match status" value="1"/>
</dbReference>
<dbReference type="Gene3D" id="2.40.330.10">
    <property type="entry name" value="DNA-binding pseudobarrel domain"/>
    <property type="match status" value="2"/>
</dbReference>
<gene>
    <name evidence="8" type="ORF">RIF29_10441</name>
</gene>
<dbReference type="CDD" id="cd10017">
    <property type="entry name" value="B3_DNA"/>
    <property type="match status" value="1"/>
</dbReference>
<dbReference type="InterPro" id="IPR003340">
    <property type="entry name" value="B3_DNA-bd"/>
</dbReference>
<keyword evidence="3" id="KW-0238">DNA-binding</keyword>
<feature type="region of interest" description="Disordered" evidence="6">
    <location>
        <begin position="30"/>
        <end position="53"/>
    </location>
</feature>
<dbReference type="Pfam" id="PF02362">
    <property type="entry name" value="B3"/>
    <property type="match status" value="1"/>
</dbReference>
<organism evidence="8 9">
    <name type="scientific">Crotalaria pallida</name>
    <name type="common">Smooth rattlebox</name>
    <name type="synonym">Crotalaria striata</name>
    <dbReference type="NCBI Taxonomy" id="3830"/>
    <lineage>
        <taxon>Eukaryota</taxon>
        <taxon>Viridiplantae</taxon>
        <taxon>Streptophyta</taxon>
        <taxon>Embryophyta</taxon>
        <taxon>Tracheophyta</taxon>
        <taxon>Spermatophyta</taxon>
        <taxon>Magnoliopsida</taxon>
        <taxon>eudicotyledons</taxon>
        <taxon>Gunneridae</taxon>
        <taxon>Pentapetalae</taxon>
        <taxon>rosids</taxon>
        <taxon>fabids</taxon>
        <taxon>Fabales</taxon>
        <taxon>Fabaceae</taxon>
        <taxon>Papilionoideae</taxon>
        <taxon>50 kb inversion clade</taxon>
        <taxon>genistoids sensu lato</taxon>
        <taxon>core genistoids</taxon>
        <taxon>Crotalarieae</taxon>
        <taxon>Crotalaria</taxon>
    </lineage>
</organism>
<dbReference type="SMART" id="SM01019">
    <property type="entry name" value="B3"/>
    <property type="match status" value="2"/>
</dbReference>
<dbReference type="SUPFAM" id="SSF101936">
    <property type="entry name" value="DNA-binding pseudobarrel domain"/>
    <property type="match status" value="2"/>
</dbReference>
<dbReference type="AlphaFoldDB" id="A0AAN9FSW2"/>
<dbReference type="InterPro" id="IPR015300">
    <property type="entry name" value="DNA-bd_pseudobarrel_sf"/>
</dbReference>
<dbReference type="GO" id="GO:0003677">
    <property type="term" value="F:DNA binding"/>
    <property type="evidence" value="ECO:0007669"/>
    <property type="project" value="UniProtKB-KW"/>
</dbReference>
<evidence type="ECO:0000256" key="3">
    <source>
        <dbReference type="ARBA" id="ARBA00023125"/>
    </source>
</evidence>
<proteinExistence type="predicted"/>
<dbReference type="InterPro" id="IPR050655">
    <property type="entry name" value="Plant_B3_domain"/>
</dbReference>
<dbReference type="EMBL" id="JAYWIO010000002">
    <property type="protein sequence ID" value="KAK7281997.1"/>
    <property type="molecule type" value="Genomic_DNA"/>
</dbReference>
<dbReference type="PROSITE" id="PS50863">
    <property type="entry name" value="B3"/>
    <property type="match status" value="2"/>
</dbReference>
<evidence type="ECO:0000256" key="1">
    <source>
        <dbReference type="ARBA" id="ARBA00004123"/>
    </source>
</evidence>
<dbReference type="GO" id="GO:0005634">
    <property type="term" value="C:nucleus"/>
    <property type="evidence" value="ECO:0007669"/>
    <property type="project" value="UniProtKB-SubCell"/>
</dbReference>
<sequence length="730" mass="82452">MRRTDTVKPSCFSSSSCRCSVPLLKLSGTENVQRKQTSEERRERSRNPNPHCETPIFEGMGHIVKDPVCIACAQQCRFLHGSPKKPTPHLHTSFFKIMVGDFSKHLYIPPRFMRTVEPLLGKEVILMDSSKKQWVVTLSPVGGSFAFEKGWNDFSSDHGLNIGELLIFNYIKESYFDVLIYDISGCKKVVCSEKGNLKKRSRDSSGFSVRDGLRVRQGLNASVVSMPDLPTMKRQCREVDLGGVQNDLETSSNHDNMNERAKSVSIAEHCEDLCLTNREFGDNKTSTFDVLDCEILNNCDANVTRKITNGDSNISHDDYGSREYQNDAVICCTDPFLVREAASDPSEFELSGRNHSLGQKDKSAYDKDCSLKLEENRVDNSDRKGREYQFAEGLESEQVVISQNTQASDIGDFYNPNQIFNGIPNIMDTTNIGETEKMRAEINPNVCSFEDKFHATGQMSKLIKKEIVDPVTPNLYKDELASKGEMSKRFKSKLEDMTPLLATESERVVISHPNQIFNGIPNILDNMDISVPSPCEIEKKHRNMAPNVCSFEDKFHATGQMSKLIKKEIVDPVTPNPYKHELALTVKSELQDTNPNPYTDELRAAGLLSKAIKREPGQSVQPFNEDNETHYQTAATVSCLVPTDDSFLELPAPLPLSNKRGIKMERLVVYLRNQQMELWPVFYHERSNFCMLTDGWSDYRKANNIHPADLCIFAAENKSNRIISVNVVHH</sequence>
<evidence type="ECO:0000256" key="6">
    <source>
        <dbReference type="SAM" id="MobiDB-lite"/>
    </source>
</evidence>
<name>A0AAN9FSW2_CROPI</name>
<protein>
    <recommendedName>
        <fullName evidence="7">TF-B3 domain-containing protein</fullName>
    </recommendedName>
</protein>
<dbReference type="PANTHER" id="PTHR31920:SF132">
    <property type="entry name" value="TF-B3 DOMAIN-CONTAINING PROTEIN"/>
    <property type="match status" value="1"/>
</dbReference>